<dbReference type="Proteomes" id="UP000616151">
    <property type="component" value="Unassembled WGS sequence"/>
</dbReference>
<keyword evidence="2" id="KW-1185">Reference proteome</keyword>
<organism evidence="1 2">
    <name type="scientific">Taklimakanibacter albus</name>
    <dbReference type="NCBI Taxonomy" id="2800327"/>
    <lineage>
        <taxon>Bacteria</taxon>
        <taxon>Pseudomonadati</taxon>
        <taxon>Pseudomonadota</taxon>
        <taxon>Alphaproteobacteria</taxon>
        <taxon>Hyphomicrobiales</taxon>
        <taxon>Aestuariivirgaceae</taxon>
        <taxon>Taklimakanibacter</taxon>
    </lineage>
</organism>
<keyword evidence="1" id="KW-0481">Metalloenzyme inhibitor</keyword>
<reference evidence="1" key="1">
    <citation type="submission" date="2021-01" db="EMBL/GenBank/DDBJ databases">
        <authorList>
            <person name="Sun Q."/>
        </authorList>
    </citation>
    <scope>NUCLEOTIDE SEQUENCE</scope>
    <source>
        <strain evidence="1">YIM B02566</strain>
    </source>
</reference>
<evidence type="ECO:0000313" key="1">
    <source>
        <dbReference type="EMBL" id="MBK1868633.1"/>
    </source>
</evidence>
<protein>
    <submittedName>
        <fullName evidence="1">AprI/Inh family metalloprotease inhibitor</fullName>
    </submittedName>
</protein>
<keyword evidence="1" id="KW-0483">Metalloprotease inhibitor</keyword>
<evidence type="ECO:0000313" key="2">
    <source>
        <dbReference type="Proteomes" id="UP000616151"/>
    </source>
</evidence>
<accession>A0ACC5R7M9</accession>
<keyword evidence="1" id="KW-0646">Protease inhibitor</keyword>
<dbReference type="EMBL" id="JAENHL010000007">
    <property type="protein sequence ID" value="MBK1868633.1"/>
    <property type="molecule type" value="Genomic_DNA"/>
</dbReference>
<comment type="caution">
    <text evidence="1">The sequence shown here is derived from an EMBL/GenBank/DDBJ whole genome shotgun (WGS) entry which is preliminary data.</text>
</comment>
<name>A0ACC5R7M9_9HYPH</name>
<proteinExistence type="predicted"/>
<sequence length="135" mass="14563">MKKLWAIALLGLLSNGPALAQAPLDLDSVDPAMAADFLGDWSIQNADGSKTCKVTLHKDQVIGGMQIDVDPHCGKVFPVMDDVASWRLLEGWEIVLVDATRKSLIRFFTPDNAYVADPETDGIATIVKLGGVLEN</sequence>
<gene>
    <name evidence="1" type="ORF">JHL16_19920</name>
</gene>